<dbReference type="InterPro" id="IPR002634">
    <property type="entry name" value="BolA"/>
</dbReference>
<organism evidence="2 3">
    <name type="scientific">Uliginosibacterium aquaticum</name>
    <dbReference type="NCBI Taxonomy" id="2731212"/>
    <lineage>
        <taxon>Bacteria</taxon>
        <taxon>Pseudomonadati</taxon>
        <taxon>Pseudomonadota</taxon>
        <taxon>Betaproteobacteria</taxon>
        <taxon>Rhodocyclales</taxon>
        <taxon>Zoogloeaceae</taxon>
        <taxon>Uliginosibacterium</taxon>
    </lineage>
</organism>
<dbReference type="InterPro" id="IPR036065">
    <property type="entry name" value="BolA-like_sf"/>
</dbReference>
<reference evidence="2 3" key="1">
    <citation type="submission" date="2020-06" db="EMBL/GenBank/DDBJ databases">
        <title>Draft genome of Uliginosibacterium sp. IMCC34675.</title>
        <authorList>
            <person name="Song J."/>
        </authorList>
    </citation>
    <scope>NUCLEOTIDE SEQUENCE [LARGE SCALE GENOMIC DNA]</scope>
    <source>
        <strain evidence="2 3">IMCC34675</strain>
    </source>
</reference>
<accession>A0ABX2IS50</accession>
<evidence type="ECO:0000313" key="2">
    <source>
        <dbReference type="EMBL" id="NSL56815.1"/>
    </source>
</evidence>
<proteinExistence type="inferred from homology"/>
<name>A0ABX2IS50_9RHOO</name>
<dbReference type="RefSeq" id="WP_170023103.1">
    <property type="nucleotide sequence ID" value="NZ_JABCSC020000005.1"/>
</dbReference>
<sequence>MDLTEEIRQRLAALEPLLIELEDESHRHAGHAGARSGGGHFELRIVATCFAGKPTLARHRLIYAALGELMQTRIHALSILAQTPEEATQA</sequence>
<dbReference type="Proteomes" id="UP000778523">
    <property type="component" value="Unassembled WGS sequence"/>
</dbReference>
<comment type="similarity">
    <text evidence="1">Belongs to the BolA/IbaG family.</text>
</comment>
<keyword evidence="3" id="KW-1185">Reference proteome</keyword>
<dbReference type="Pfam" id="PF01722">
    <property type="entry name" value="BolA"/>
    <property type="match status" value="1"/>
</dbReference>
<dbReference type="EMBL" id="JABCSC020000005">
    <property type="protein sequence ID" value="NSL56815.1"/>
    <property type="molecule type" value="Genomic_DNA"/>
</dbReference>
<gene>
    <name evidence="2" type="ORF">HJ583_017420</name>
</gene>
<dbReference type="SUPFAM" id="SSF82657">
    <property type="entry name" value="BolA-like"/>
    <property type="match status" value="1"/>
</dbReference>
<comment type="caution">
    <text evidence="2">The sequence shown here is derived from an EMBL/GenBank/DDBJ whole genome shotgun (WGS) entry which is preliminary data.</text>
</comment>
<dbReference type="PANTHER" id="PTHR46230">
    <property type="match status" value="1"/>
</dbReference>
<evidence type="ECO:0000313" key="3">
    <source>
        <dbReference type="Proteomes" id="UP000778523"/>
    </source>
</evidence>
<protein>
    <submittedName>
        <fullName evidence="2">BolA family transcriptional regulator</fullName>
    </submittedName>
</protein>
<dbReference type="PANTHER" id="PTHR46230:SF7">
    <property type="entry name" value="BOLA-LIKE PROTEIN 1"/>
    <property type="match status" value="1"/>
</dbReference>
<evidence type="ECO:0000256" key="1">
    <source>
        <dbReference type="RuleBase" id="RU003860"/>
    </source>
</evidence>
<dbReference type="Gene3D" id="3.30.300.90">
    <property type="entry name" value="BolA-like"/>
    <property type="match status" value="1"/>
</dbReference>
<dbReference type="PIRSF" id="PIRSF003113">
    <property type="entry name" value="BolA"/>
    <property type="match status" value="1"/>
</dbReference>